<evidence type="ECO:0000313" key="2">
    <source>
        <dbReference type="Proteomes" id="UP000821865"/>
    </source>
</evidence>
<accession>A0ACB8CDN3</accession>
<organism evidence="1 2">
    <name type="scientific">Dermacentor silvarum</name>
    <name type="common">Tick</name>
    <dbReference type="NCBI Taxonomy" id="543639"/>
    <lineage>
        <taxon>Eukaryota</taxon>
        <taxon>Metazoa</taxon>
        <taxon>Ecdysozoa</taxon>
        <taxon>Arthropoda</taxon>
        <taxon>Chelicerata</taxon>
        <taxon>Arachnida</taxon>
        <taxon>Acari</taxon>
        <taxon>Parasitiformes</taxon>
        <taxon>Ixodida</taxon>
        <taxon>Ixodoidea</taxon>
        <taxon>Ixodidae</taxon>
        <taxon>Rhipicephalinae</taxon>
        <taxon>Dermacentor</taxon>
    </lineage>
</organism>
<reference evidence="1" key="1">
    <citation type="submission" date="2020-05" db="EMBL/GenBank/DDBJ databases">
        <title>Large-scale comparative analyses of tick genomes elucidate their genetic diversity and vector capacities.</title>
        <authorList>
            <person name="Jia N."/>
            <person name="Wang J."/>
            <person name="Shi W."/>
            <person name="Du L."/>
            <person name="Sun Y."/>
            <person name="Zhan W."/>
            <person name="Jiang J."/>
            <person name="Wang Q."/>
            <person name="Zhang B."/>
            <person name="Ji P."/>
            <person name="Sakyi L.B."/>
            <person name="Cui X."/>
            <person name="Yuan T."/>
            <person name="Jiang B."/>
            <person name="Yang W."/>
            <person name="Lam T.T.-Y."/>
            <person name="Chang Q."/>
            <person name="Ding S."/>
            <person name="Wang X."/>
            <person name="Zhu J."/>
            <person name="Ruan X."/>
            <person name="Zhao L."/>
            <person name="Wei J."/>
            <person name="Que T."/>
            <person name="Du C."/>
            <person name="Cheng J."/>
            <person name="Dai P."/>
            <person name="Han X."/>
            <person name="Huang E."/>
            <person name="Gao Y."/>
            <person name="Liu J."/>
            <person name="Shao H."/>
            <person name="Ye R."/>
            <person name="Li L."/>
            <person name="Wei W."/>
            <person name="Wang X."/>
            <person name="Wang C."/>
            <person name="Yang T."/>
            <person name="Huo Q."/>
            <person name="Li W."/>
            <person name="Guo W."/>
            <person name="Chen H."/>
            <person name="Zhou L."/>
            <person name="Ni X."/>
            <person name="Tian J."/>
            <person name="Zhou Y."/>
            <person name="Sheng Y."/>
            <person name="Liu T."/>
            <person name="Pan Y."/>
            <person name="Xia L."/>
            <person name="Li J."/>
            <person name="Zhao F."/>
            <person name="Cao W."/>
        </authorList>
    </citation>
    <scope>NUCLEOTIDE SEQUENCE</scope>
    <source>
        <strain evidence="1">Dsil-2018</strain>
    </source>
</reference>
<keyword evidence="2" id="KW-1185">Reference proteome</keyword>
<protein>
    <submittedName>
        <fullName evidence="1">Uncharacterized protein</fullName>
    </submittedName>
</protein>
<dbReference type="EMBL" id="CM023476">
    <property type="protein sequence ID" value="KAH7940788.1"/>
    <property type="molecule type" value="Genomic_DNA"/>
</dbReference>
<gene>
    <name evidence="1" type="ORF">HPB49_005822</name>
</gene>
<proteinExistence type="predicted"/>
<dbReference type="Proteomes" id="UP000821865">
    <property type="component" value="Chromosome 7"/>
</dbReference>
<comment type="caution">
    <text evidence="1">The sequence shown here is derived from an EMBL/GenBank/DDBJ whole genome shotgun (WGS) entry which is preliminary data.</text>
</comment>
<evidence type="ECO:0000313" key="1">
    <source>
        <dbReference type="EMBL" id="KAH7940788.1"/>
    </source>
</evidence>
<sequence>MGNKPDATFAGVPGLQQPSSFDFADPSTWSTWIEQFEDYAYATGLHQATDEVRVRTLLYCMGVQARRVLVPFNLSAEEVQSYSVVKSKFTSHFVNPLNEVHESYRFHKRKQQGDESADAFYSALRDMVKRCNSIKQVRRPEPSSGRQARKPSKERRLKSKYRWFEPEEEEQGYTPKGSIPFDQENFPEVHRQETGRGPEKCKLKSATPQHPQSRETIGQPQMAAPSLAQVAAPTAEHQTNHKPVADQKLIEENRSLKASLAELKKEMAALKQTIQDLANKTKQASTTPCY</sequence>
<name>A0ACB8CDN3_DERSI</name>